<protein>
    <recommendedName>
        <fullName evidence="2">Xaa-Pro dipeptidyl-peptidase C-terminal domain-containing protein</fullName>
    </recommendedName>
</protein>
<name>X1RYY6_9ZZZZ</name>
<dbReference type="SMART" id="SM00939">
    <property type="entry name" value="PepX_C"/>
    <property type="match status" value="1"/>
</dbReference>
<dbReference type="InterPro" id="IPR008979">
    <property type="entry name" value="Galactose-bd-like_sf"/>
</dbReference>
<dbReference type="EMBL" id="BARW01000723">
    <property type="protein sequence ID" value="GAI68420.1"/>
    <property type="molecule type" value="Genomic_DNA"/>
</dbReference>
<dbReference type="Gene3D" id="3.40.50.1820">
    <property type="entry name" value="alpha/beta hydrolase"/>
    <property type="match status" value="1"/>
</dbReference>
<dbReference type="GO" id="GO:0008239">
    <property type="term" value="F:dipeptidyl-peptidase activity"/>
    <property type="evidence" value="ECO:0007669"/>
    <property type="project" value="InterPro"/>
</dbReference>
<dbReference type="AlphaFoldDB" id="X1RYY6"/>
<dbReference type="InterPro" id="IPR029058">
    <property type="entry name" value="AB_hydrolase_fold"/>
</dbReference>
<accession>X1RYY6</accession>
<dbReference type="Pfam" id="PF08530">
    <property type="entry name" value="PepX_C"/>
    <property type="match status" value="1"/>
</dbReference>
<dbReference type="InterPro" id="IPR000383">
    <property type="entry name" value="Xaa-Pro-like_dom"/>
</dbReference>
<dbReference type="InterPro" id="IPR013736">
    <property type="entry name" value="Xaa-Pro_dipept_C"/>
</dbReference>
<evidence type="ECO:0000256" key="1">
    <source>
        <dbReference type="ARBA" id="ARBA00022801"/>
    </source>
</evidence>
<dbReference type="Gene3D" id="2.60.120.260">
    <property type="entry name" value="Galactose-binding domain-like"/>
    <property type="match status" value="1"/>
</dbReference>
<evidence type="ECO:0000313" key="3">
    <source>
        <dbReference type="EMBL" id="GAI68420.1"/>
    </source>
</evidence>
<gene>
    <name evidence="3" type="ORF">S12H4_02787</name>
</gene>
<dbReference type="Gene3D" id="1.10.3020.10">
    <property type="entry name" value="alpha-amino acid ester hydrolase ( Helical cap domain)"/>
    <property type="match status" value="1"/>
</dbReference>
<keyword evidence="1" id="KW-0378">Hydrolase</keyword>
<dbReference type="Pfam" id="PF02129">
    <property type="entry name" value="Peptidase_S15"/>
    <property type="match status" value="1"/>
</dbReference>
<comment type="caution">
    <text evidence="3">The sequence shown here is derived from an EMBL/GenBank/DDBJ whole genome shotgun (WGS) entry which is preliminary data.</text>
</comment>
<organism evidence="3">
    <name type="scientific">marine sediment metagenome</name>
    <dbReference type="NCBI Taxonomy" id="412755"/>
    <lineage>
        <taxon>unclassified sequences</taxon>
        <taxon>metagenomes</taxon>
        <taxon>ecological metagenomes</taxon>
    </lineage>
</organism>
<sequence>MTDPNAIKNNPFKDLGETPENKYHDGYTLDSMYITVRDGVKIAATIYLPKGLSPDKKIPTLLTQTRYWRAMELRIPFRWLFDSMVTNSPNPEIVTSRGYALIYTDVRGTGASFGTRIIPFSEEEVKDGSDIVDWIITQPWSDGNVVSKGISYLATTAELFSGNNHQAIKAVMPGHGYWDPYTDVAFPGGCYDHAFMQIWSFLGKNLDLNSPKVFSQIMPEVWLFVKGVKPVSSDTDLKLLQDAISQHESNQYVYEHTVKIDFRNDKLPDGTVFDDISIFARKEKIESSKVPILAWCSWYDSGYGDAIINRFMNLSNPTIAILGDWTHGAGLPANQFFPERTIVTPKPRDRINAWINFFDKCIYGDGIQGKTLYYYTLVEEEWKKTNVWPPLGHNYQKWYFSENYSLTREEPVTDVGADNYKINFRITTGRNNRWWALLGLPITYYNRNKIDEKLLCYTSQPFESDTEITGQIVLCLYMGSTHEDGAIFAYFEDVDESGNVTYITDGEFRMIHRKILSTKPPYKILTPYHSYKKEDSSPLIPGEITE</sequence>
<feature type="non-terminal residue" evidence="3">
    <location>
        <position position="546"/>
    </location>
</feature>
<reference evidence="3" key="1">
    <citation type="journal article" date="2014" name="Front. Microbiol.">
        <title>High frequency of phylogenetically diverse reductive dehalogenase-homologous genes in deep subseafloor sedimentary metagenomes.</title>
        <authorList>
            <person name="Kawai M."/>
            <person name="Futagami T."/>
            <person name="Toyoda A."/>
            <person name="Takaki Y."/>
            <person name="Nishi S."/>
            <person name="Hori S."/>
            <person name="Arai W."/>
            <person name="Tsubouchi T."/>
            <person name="Morono Y."/>
            <person name="Uchiyama I."/>
            <person name="Ito T."/>
            <person name="Fujiyama A."/>
            <person name="Inagaki F."/>
            <person name="Takami H."/>
        </authorList>
    </citation>
    <scope>NUCLEOTIDE SEQUENCE</scope>
    <source>
        <strain evidence="3">Expedition CK06-06</strain>
    </source>
</reference>
<feature type="domain" description="Xaa-Pro dipeptidyl-peptidase C-terminal" evidence="2">
    <location>
        <begin position="355"/>
        <end position="545"/>
    </location>
</feature>
<dbReference type="NCBIfam" id="TIGR00976">
    <property type="entry name" value="CocE_NonD"/>
    <property type="match status" value="1"/>
</dbReference>
<evidence type="ECO:0000259" key="2">
    <source>
        <dbReference type="SMART" id="SM00939"/>
    </source>
</evidence>
<dbReference type="InterPro" id="IPR005674">
    <property type="entry name" value="CocE/Ser_esterase"/>
</dbReference>
<proteinExistence type="predicted"/>
<dbReference type="SUPFAM" id="SSF53474">
    <property type="entry name" value="alpha/beta-Hydrolases"/>
    <property type="match status" value="1"/>
</dbReference>
<dbReference type="SUPFAM" id="SSF49785">
    <property type="entry name" value="Galactose-binding domain-like"/>
    <property type="match status" value="1"/>
</dbReference>